<dbReference type="AlphaFoldDB" id="A0AAD8P269"/>
<sequence length="83" mass="8585">MRHRCQGDGGGSGDEGDGVQPRAGIPPPWLDGETGTGLKGLGHRIGDESGAQNFRTLDALITRSSSPSSGISDLRPLEMITAI</sequence>
<gene>
    <name evidence="2" type="ORF">QVD17_13582</name>
</gene>
<comment type="caution">
    <text evidence="2">The sequence shown here is derived from an EMBL/GenBank/DDBJ whole genome shotgun (WGS) entry which is preliminary data.</text>
</comment>
<accession>A0AAD8P269</accession>
<reference evidence="2" key="1">
    <citation type="journal article" date="2023" name="bioRxiv">
        <title>Improved chromosome-level genome assembly for marigold (Tagetes erecta).</title>
        <authorList>
            <person name="Jiang F."/>
            <person name="Yuan L."/>
            <person name="Wang S."/>
            <person name="Wang H."/>
            <person name="Xu D."/>
            <person name="Wang A."/>
            <person name="Fan W."/>
        </authorList>
    </citation>
    <scope>NUCLEOTIDE SEQUENCE</scope>
    <source>
        <strain evidence="2">WSJ</strain>
        <tissue evidence="2">Leaf</tissue>
    </source>
</reference>
<organism evidence="2 3">
    <name type="scientific">Tagetes erecta</name>
    <name type="common">African marigold</name>
    <dbReference type="NCBI Taxonomy" id="13708"/>
    <lineage>
        <taxon>Eukaryota</taxon>
        <taxon>Viridiplantae</taxon>
        <taxon>Streptophyta</taxon>
        <taxon>Embryophyta</taxon>
        <taxon>Tracheophyta</taxon>
        <taxon>Spermatophyta</taxon>
        <taxon>Magnoliopsida</taxon>
        <taxon>eudicotyledons</taxon>
        <taxon>Gunneridae</taxon>
        <taxon>Pentapetalae</taxon>
        <taxon>asterids</taxon>
        <taxon>campanulids</taxon>
        <taxon>Asterales</taxon>
        <taxon>Asteraceae</taxon>
        <taxon>Asteroideae</taxon>
        <taxon>Heliantheae alliance</taxon>
        <taxon>Tageteae</taxon>
        <taxon>Tagetes</taxon>
    </lineage>
</organism>
<evidence type="ECO:0000313" key="2">
    <source>
        <dbReference type="EMBL" id="KAK1430668.1"/>
    </source>
</evidence>
<proteinExistence type="predicted"/>
<protein>
    <submittedName>
        <fullName evidence="2">Uncharacterized protein</fullName>
    </submittedName>
</protein>
<dbReference type="EMBL" id="JAUHHV010000003">
    <property type="protein sequence ID" value="KAK1430668.1"/>
    <property type="molecule type" value="Genomic_DNA"/>
</dbReference>
<evidence type="ECO:0000313" key="3">
    <source>
        <dbReference type="Proteomes" id="UP001229421"/>
    </source>
</evidence>
<name>A0AAD8P269_TARER</name>
<feature type="region of interest" description="Disordered" evidence="1">
    <location>
        <begin position="1"/>
        <end position="41"/>
    </location>
</feature>
<dbReference type="Proteomes" id="UP001229421">
    <property type="component" value="Unassembled WGS sequence"/>
</dbReference>
<keyword evidence="3" id="KW-1185">Reference proteome</keyword>
<evidence type="ECO:0000256" key="1">
    <source>
        <dbReference type="SAM" id="MobiDB-lite"/>
    </source>
</evidence>